<dbReference type="AlphaFoldDB" id="A0A845B9H7"/>
<keyword evidence="2" id="KW-1185">Reference proteome</keyword>
<dbReference type="RefSeq" id="WP_160936349.1">
    <property type="nucleotide sequence ID" value="NZ_SNVJ01000005.1"/>
</dbReference>
<evidence type="ECO:0000313" key="2">
    <source>
        <dbReference type="Proteomes" id="UP000460715"/>
    </source>
</evidence>
<dbReference type="GO" id="GO:0016787">
    <property type="term" value="F:hydrolase activity"/>
    <property type="evidence" value="ECO:0007669"/>
    <property type="project" value="UniProtKB-KW"/>
</dbReference>
<evidence type="ECO:0000313" key="1">
    <source>
        <dbReference type="EMBL" id="MXP63228.1"/>
    </source>
</evidence>
<proteinExistence type="predicted"/>
<dbReference type="Proteomes" id="UP000460715">
    <property type="component" value="Unassembled WGS sequence"/>
</dbReference>
<organism evidence="1 2">
    <name type="scientific">Teichococcus coralli</name>
    <dbReference type="NCBI Taxonomy" id="2545983"/>
    <lineage>
        <taxon>Bacteria</taxon>
        <taxon>Pseudomonadati</taxon>
        <taxon>Pseudomonadota</taxon>
        <taxon>Alphaproteobacteria</taxon>
        <taxon>Acetobacterales</taxon>
        <taxon>Roseomonadaceae</taxon>
        <taxon>Roseomonas</taxon>
    </lineage>
</organism>
<sequence length="270" mass="28176">MSATPAGTPQGRPASALIRRVVARSAAERTAQWAADSAALRIARPGKLDLPYASGEHRLWDLFPAVSPVAPCLVLLPGGPWGAGGHRTWGTLARGLLAHGWAAALPGHSPVPGASLTRIVRELHRALDWLNTQGPLHGVAGPVLVCGWGAGALLAALLLDHPRVAAGLGISGLYDLAPVEERLELSPLEVEALSPLRLPVVRKPLALAFGETEPPERQRSSRALHMLRQKEGGVGPLLPLPGLDEAGALEALEAPDGLLCHTACALIEEA</sequence>
<dbReference type="EMBL" id="SNVJ01000005">
    <property type="protein sequence ID" value="MXP63228.1"/>
    <property type="molecule type" value="Genomic_DNA"/>
</dbReference>
<dbReference type="Gene3D" id="3.40.50.1820">
    <property type="entry name" value="alpha/beta hydrolase"/>
    <property type="match status" value="1"/>
</dbReference>
<name>A0A845B9H7_9PROT</name>
<dbReference type="OrthoDB" id="9771666at2"/>
<comment type="caution">
    <text evidence="1">The sequence shown here is derived from an EMBL/GenBank/DDBJ whole genome shotgun (WGS) entry which is preliminary data.</text>
</comment>
<reference evidence="1 2" key="1">
    <citation type="submission" date="2019-03" db="EMBL/GenBank/DDBJ databases">
        <title>Roseomonas sp. a novel Roseomonas species isolated from Sea whip Gorgonian.</title>
        <authorList>
            <person name="Li F."/>
            <person name="Pan X."/>
            <person name="Huang S."/>
            <person name="Li Z."/>
            <person name="Meng B."/>
        </authorList>
    </citation>
    <scope>NUCLEOTIDE SEQUENCE [LARGE SCALE GENOMIC DNA]</scope>
    <source>
        <strain evidence="1 2">M0104</strain>
    </source>
</reference>
<keyword evidence="1" id="KW-0378">Hydrolase</keyword>
<accession>A0A845B9H7</accession>
<gene>
    <name evidence="1" type="ORF">E0493_07670</name>
</gene>
<dbReference type="InterPro" id="IPR029058">
    <property type="entry name" value="AB_hydrolase_fold"/>
</dbReference>
<protein>
    <submittedName>
        <fullName evidence="1">Alpha/beta hydrolase</fullName>
    </submittedName>
</protein>
<dbReference type="SUPFAM" id="SSF53474">
    <property type="entry name" value="alpha/beta-Hydrolases"/>
    <property type="match status" value="1"/>
</dbReference>